<dbReference type="EMBL" id="JAHEWX010000022">
    <property type="protein sequence ID" value="MBT1543023.1"/>
    <property type="molecule type" value="Genomic_DNA"/>
</dbReference>
<comment type="caution">
    <text evidence="1">The sequence shown here is derived from an EMBL/GenBank/DDBJ whole genome shotgun (WGS) entry which is preliminary data.</text>
</comment>
<gene>
    <name evidence="1" type="ORF">KK103_14745</name>
</gene>
<reference evidence="1" key="1">
    <citation type="submission" date="2021-05" db="EMBL/GenBank/DDBJ databases">
        <title>Whole genome sequence of Curtobacterium flaccumfaciens pv. flaccumfaciens strain CFBP 3417.</title>
        <authorList>
            <person name="Osdaghi E."/>
            <person name="Taghouti G."/>
            <person name="Portier P."/>
            <person name="Fazliarab A."/>
            <person name="Taghavi S.M."/>
            <person name="Briand M."/>
            <person name="Le-Saux M."/>
            <person name="Jacques M.-A."/>
        </authorList>
    </citation>
    <scope>NUCLEOTIDE SEQUENCE</scope>
    <source>
        <strain evidence="1">CFBP 3417</strain>
    </source>
</reference>
<proteinExistence type="predicted"/>
<protein>
    <submittedName>
        <fullName evidence="1">Uncharacterized protein</fullName>
    </submittedName>
</protein>
<dbReference type="Proteomes" id="UP000709437">
    <property type="component" value="Unassembled WGS sequence"/>
</dbReference>
<accession>A0A5P8YUL5</accession>
<name>A0A5P8YUL5_9MICO</name>
<dbReference type="AlphaFoldDB" id="A0A5P8YUL5"/>
<organism evidence="1 2">
    <name type="scientific">Curtobacterium flaccumfaciens pv. flaccumfaciens</name>
    <dbReference type="NCBI Taxonomy" id="138532"/>
    <lineage>
        <taxon>Bacteria</taxon>
        <taxon>Bacillati</taxon>
        <taxon>Actinomycetota</taxon>
        <taxon>Actinomycetes</taxon>
        <taxon>Micrococcales</taxon>
        <taxon>Microbacteriaceae</taxon>
        <taxon>Curtobacterium</taxon>
    </lineage>
</organism>
<sequence length="241" mass="26522">MADTSYERSTQLIPATAVLAPLSILAVVVFRTDDVVSVTRSILGILVAAGFHVVAMRLVRDRGNRIQGRLWDSWGGSTTVQRLRWAEQPRQRVERLHRRVAHMTGVQLPDASAEAASTVDADDIYKDAVARLREMTRDHERFPRVWSELKQYGAARNMYGAKPAALGVAGLTVLLSAGMTAASWLSLWNVSWVMPVIAGVLGIMIGLGWLFIVTPQYVRVASDRYSDALLEVPNEQGAAPQ</sequence>
<evidence type="ECO:0000313" key="1">
    <source>
        <dbReference type="EMBL" id="MBT1543023.1"/>
    </source>
</evidence>
<evidence type="ECO:0000313" key="2">
    <source>
        <dbReference type="Proteomes" id="UP000709437"/>
    </source>
</evidence>
<dbReference type="RefSeq" id="WP_128781669.1">
    <property type="nucleotide sequence ID" value="NZ_CP041260.1"/>
</dbReference>